<accession>A0A2N0VEC0</accession>
<reference evidence="3 4" key="1">
    <citation type="submission" date="2017-11" db="EMBL/GenBank/DDBJ databases">
        <title>Rhodohalobacter 15182 sp. nov., isolated from a salt lake.</title>
        <authorList>
            <person name="Han S."/>
        </authorList>
    </citation>
    <scope>NUCLEOTIDE SEQUENCE [LARGE SCALE GENOMIC DNA]</scope>
    <source>
        <strain evidence="3 4">15182</strain>
    </source>
</reference>
<feature type="domain" description="FHA" evidence="2">
    <location>
        <begin position="161"/>
        <end position="206"/>
    </location>
</feature>
<dbReference type="InterPro" id="IPR000253">
    <property type="entry name" value="FHA_dom"/>
</dbReference>
<dbReference type="Gene3D" id="2.60.200.20">
    <property type="match status" value="1"/>
</dbReference>
<dbReference type="AlphaFoldDB" id="A0A2N0VEC0"/>
<gene>
    <name evidence="3" type="ORF">CWD77_13700</name>
</gene>
<organism evidence="3 4">
    <name type="scientific">Rhodohalobacter barkolensis</name>
    <dbReference type="NCBI Taxonomy" id="2053187"/>
    <lineage>
        <taxon>Bacteria</taxon>
        <taxon>Pseudomonadati</taxon>
        <taxon>Balneolota</taxon>
        <taxon>Balneolia</taxon>
        <taxon>Balneolales</taxon>
        <taxon>Balneolaceae</taxon>
        <taxon>Rhodohalobacter</taxon>
    </lineage>
</organism>
<proteinExistence type="predicted"/>
<dbReference type="OrthoDB" id="1049481at2"/>
<evidence type="ECO:0000313" key="4">
    <source>
        <dbReference type="Proteomes" id="UP000233398"/>
    </source>
</evidence>
<dbReference type="SUPFAM" id="SSF49879">
    <property type="entry name" value="SMAD/FHA domain"/>
    <property type="match status" value="1"/>
</dbReference>
<feature type="region of interest" description="Disordered" evidence="1">
    <location>
        <begin position="24"/>
        <end position="71"/>
    </location>
</feature>
<feature type="compositionally biased region" description="Polar residues" evidence="1">
    <location>
        <begin position="24"/>
        <end position="43"/>
    </location>
</feature>
<dbReference type="CDD" id="cd00060">
    <property type="entry name" value="FHA"/>
    <property type="match status" value="1"/>
</dbReference>
<protein>
    <recommendedName>
        <fullName evidence="2">FHA domain-containing protein</fullName>
    </recommendedName>
</protein>
<evidence type="ECO:0000259" key="2">
    <source>
        <dbReference type="PROSITE" id="PS50006"/>
    </source>
</evidence>
<feature type="region of interest" description="Disordered" evidence="1">
    <location>
        <begin position="89"/>
        <end position="131"/>
    </location>
</feature>
<comment type="caution">
    <text evidence="3">The sequence shown here is derived from an EMBL/GenBank/DDBJ whole genome shotgun (WGS) entry which is preliminary data.</text>
</comment>
<dbReference type="RefSeq" id="WP_101074152.1">
    <property type="nucleotide sequence ID" value="NZ_PISP01000006.1"/>
</dbReference>
<sequence>MRCYECGYQNQSDVKVCVKCGTKLTSSGSGGQAQSNPAASSGDQGAATVRGKVASAPAWDGENASPKKMSEPVDASILKCDACGYYPLRNKPASDSPCPNCGYKGSDESLSKEQPAPMPEKSKPAAPSGAKTMRIGQVNISKEAPKPKLILVDENKNAEQAYEGEKISLNRTNLAPENSSISSKEHATFTHKDGKWTLEDKSSNGATFIQVKGKTTVESGSLIILGDKVFRVEIPESEE</sequence>
<name>A0A2N0VEC0_9BACT</name>
<keyword evidence="4" id="KW-1185">Reference proteome</keyword>
<dbReference type="Pfam" id="PF00498">
    <property type="entry name" value="FHA"/>
    <property type="match status" value="1"/>
</dbReference>
<dbReference type="Proteomes" id="UP000233398">
    <property type="component" value="Unassembled WGS sequence"/>
</dbReference>
<dbReference type="EMBL" id="PISP01000006">
    <property type="protein sequence ID" value="PKD42468.1"/>
    <property type="molecule type" value="Genomic_DNA"/>
</dbReference>
<dbReference type="InterPro" id="IPR008984">
    <property type="entry name" value="SMAD_FHA_dom_sf"/>
</dbReference>
<evidence type="ECO:0000256" key="1">
    <source>
        <dbReference type="SAM" id="MobiDB-lite"/>
    </source>
</evidence>
<evidence type="ECO:0000313" key="3">
    <source>
        <dbReference type="EMBL" id="PKD42468.1"/>
    </source>
</evidence>
<dbReference type="PROSITE" id="PS50006">
    <property type="entry name" value="FHA_DOMAIN"/>
    <property type="match status" value="1"/>
</dbReference>